<organism evidence="1 2">
    <name type="scientific">Donghicola tyrosinivorans</name>
    <dbReference type="NCBI Taxonomy" id="1652492"/>
    <lineage>
        <taxon>Bacteria</taxon>
        <taxon>Pseudomonadati</taxon>
        <taxon>Pseudomonadota</taxon>
        <taxon>Alphaproteobacteria</taxon>
        <taxon>Rhodobacterales</taxon>
        <taxon>Roseobacteraceae</taxon>
        <taxon>Donghicola</taxon>
    </lineage>
</organism>
<dbReference type="AlphaFoldDB" id="A0A2T0WI98"/>
<evidence type="ECO:0000313" key="1">
    <source>
        <dbReference type="EMBL" id="PRY86417.1"/>
    </source>
</evidence>
<gene>
    <name evidence="1" type="ORF">CLV74_11256</name>
</gene>
<accession>A0A2T0WI98</accession>
<dbReference type="EMBL" id="PVTQ01000012">
    <property type="protein sequence ID" value="PRY86417.1"/>
    <property type="molecule type" value="Genomic_DNA"/>
</dbReference>
<sequence>MTQDQKTRTARSLRERAADVRAILAELSWPVDLDTERLLDRIEFGDR</sequence>
<dbReference type="RefSeq" id="WP_170108076.1">
    <property type="nucleotide sequence ID" value="NZ_PVTQ01000012.1"/>
</dbReference>
<protein>
    <submittedName>
        <fullName evidence="1">Uncharacterized protein</fullName>
    </submittedName>
</protein>
<proteinExistence type="predicted"/>
<keyword evidence="2" id="KW-1185">Reference proteome</keyword>
<dbReference type="Proteomes" id="UP000238392">
    <property type="component" value="Unassembled WGS sequence"/>
</dbReference>
<comment type="caution">
    <text evidence="1">The sequence shown here is derived from an EMBL/GenBank/DDBJ whole genome shotgun (WGS) entry which is preliminary data.</text>
</comment>
<reference evidence="1 2" key="1">
    <citation type="submission" date="2018-03" db="EMBL/GenBank/DDBJ databases">
        <title>Genomic Encyclopedia of Archaeal and Bacterial Type Strains, Phase II (KMG-II): from individual species to whole genera.</title>
        <authorList>
            <person name="Goeker M."/>
        </authorList>
    </citation>
    <scope>NUCLEOTIDE SEQUENCE [LARGE SCALE GENOMIC DNA]</scope>
    <source>
        <strain evidence="1 2">DSM 100212</strain>
    </source>
</reference>
<name>A0A2T0WI98_9RHOB</name>
<evidence type="ECO:0000313" key="2">
    <source>
        <dbReference type="Proteomes" id="UP000238392"/>
    </source>
</evidence>